<dbReference type="GO" id="GO:0004523">
    <property type="term" value="F:RNA-DNA hybrid ribonuclease activity"/>
    <property type="evidence" value="ECO:0007669"/>
    <property type="project" value="UniProtKB-EC"/>
</dbReference>
<keyword evidence="9 12" id="KW-0378">Hydrolase</keyword>
<dbReference type="Pfam" id="PF00075">
    <property type="entry name" value="RNase_H"/>
    <property type="match status" value="1"/>
</dbReference>
<dbReference type="RefSeq" id="WP_231617457.1">
    <property type="nucleotide sequence ID" value="NZ_SJPY01000003.1"/>
</dbReference>
<feature type="domain" description="RNase H type-1" evidence="11">
    <location>
        <begin position="153"/>
        <end position="292"/>
    </location>
</feature>
<dbReference type="InterPro" id="IPR050092">
    <property type="entry name" value="RNase_H"/>
</dbReference>
<evidence type="ECO:0000256" key="6">
    <source>
        <dbReference type="ARBA" id="ARBA00022722"/>
    </source>
</evidence>
<dbReference type="GO" id="GO:0046872">
    <property type="term" value="F:metal ion binding"/>
    <property type="evidence" value="ECO:0007669"/>
    <property type="project" value="UniProtKB-KW"/>
</dbReference>
<dbReference type="SUPFAM" id="SSF52949">
    <property type="entry name" value="Macro domain-like"/>
    <property type="match status" value="1"/>
</dbReference>
<evidence type="ECO:0000256" key="2">
    <source>
        <dbReference type="ARBA" id="ARBA00001946"/>
    </source>
</evidence>
<accession>A0A5C6E3V1</accession>
<evidence type="ECO:0000256" key="1">
    <source>
        <dbReference type="ARBA" id="ARBA00000077"/>
    </source>
</evidence>
<dbReference type="PANTHER" id="PTHR10642:SF26">
    <property type="entry name" value="RIBONUCLEASE H1"/>
    <property type="match status" value="1"/>
</dbReference>
<dbReference type="EC" id="3.1.26.4" evidence="5"/>
<dbReference type="SUPFAM" id="SSF53098">
    <property type="entry name" value="Ribonuclease H-like"/>
    <property type="match status" value="1"/>
</dbReference>
<evidence type="ECO:0000256" key="3">
    <source>
        <dbReference type="ARBA" id="ARBA00005300"/>
    </source>
</evidence>
<dbReference type="Gene3D" id="3.40.220.10">
    <property type="entry name" value="Leucine Aminopeptidase, subunit E, domain 1"/>
    <property type="match status" value="1"/>
</dbReference>
<comment type="cofactor">
    <cofactor evidence="2">
        <name>Mg(2+)</name>
        <dbReference type="ChEBI" id="CHEBI:18420"/>
    </cofactor>
</comment>
<keyword evidence="6" id="KW-0540">Nuclease</keyword>
<dbReference type="CDD" id="cd09278">
    <property type="entry name" value="RNase_HI_prokaryote_like"/>
    <property type="match status" value="1"/>
</dbReference>
<dbReference type="InterPro" id="IPR036397">
    <property type="entry name" value="RNaseH_sf"/>
</dbReference>
<dbReference type="GO" id="GO:0043137">
    <property type="term" value="P:DNA replication, removal of RNA primer"/>
    <property type="evidence" value="ECO:0007669"/>
    <property type="project" value="TreeGrafter"/>
</dbReference>
<name>A0A5C6E3V1_9BACT</name>
<dbReference type="InterPro" id="IPR043472">
    <property type="entry name" value="Macro_dom-like"/>
</dbReference>
<dbReference type="Proteomes" id="UP000315471">
    <property type="component" value="Unassembled WGS sequence"/>
</dbReference>
<comment type="catalytic activity">
    <reaction evidence="1">
        <text>Endonucleolytic cleavage to 5'-phosphomonoester.</text>
        <dbReference type="EC" id="3.1.26.4"/>
    </reaction>
</comment>
<organism evidence="12 13">
    <name type="scientific">Novipirellula aureliae</name>
    <dbReference type="NCBI Taxonomy" id="2527966"/>
    <lineage>
        <taxon>Bacteria</taxon>
        <taxon>Pseudomonadati</taxon>
        <taxon>Planctomycetota</taxon>
        <taxon>Planctomycetia</taxon>
        <taxon>Pirellulales</taxon>
        <taxon>Pirellulaceae</taxon>
        <taxon>Novipirellula</taxon>
    </lineage>
</organism>
<dbReference type="InterPro" id="IPR002156">
    <property type="entry name" value="RNaseH_domain"/>
</dbReference>
<dbReference type="Gene3D" id="3.30.420.10">
    <property type="entry name" value="Ribonuclease H-like superfamily/Ribonuclease H"/>
    <property type="match status" value="1"/>
</dbReference>
<evidence type="ECO:0000313" key="12">
    <source>
        <dbReference type="EMBL" id="TWU43164.1"/>
    </source>
</evidence>
<sequence length="388" mass="43862">MIHYSDDELTKIQADALLIEVDCLGNLVGDLHHAIQRCLPDVYLSFRKFFDEGHVEPGRLLTLERPGQVPRCVFFLATRVHPSGKARIAFFESGIGQLTEHVLRMGIKSVAIPQFQADLKNGSADFKLRFLSAFARIPQINLTFFPSQNEKATSKRVVIFTDGGAEPNPGVGGYGVVLRSGDFYKEISEGFRWTSNNRMELLAAIKGLEALKAACRVRLHSDSRYVIDYVNLGMLFRLAAKKWRGKKVQNVDLWKRFLDAYLRHEVELVWVKGHAGIADNERCDALASEAIHGHELRVDEGFSEKQKVPAEAAKAVVNAATLMTTSSKLKKVGDLCRKCQTPLIRRETKKHRPGAAFWYQWYLYCEACQRIYHVEEAKIFPTPDKPAK</sequence>
<keyword evidence="13" id="KW-1185">Reference proteome</keyword>
<dbReference type="InterPro" id="IPR012337">
    <property type="entry name" value="RNaseH-like_sf"/>
</dbReference>
<protein>
    <recommendedName>
        <fullName evidence="5">ribonuclease H</fullName>
        <ecNumber evidence="5">3.1.26.4</ecNumber>
    </recommendedName>
</protein>
<comment type="caution">
    <text evidence="12">The sequence shown here is derived from an EMBL/GenBank/DDBJ whole genome shotgun (WGS) entry which is preliminary data.</text>
</comment>
<evidence type="ECO:0000256" key="7">
    <source>
        <dbReference type="ARBA" id="ARBA00022723"/>
    </source>
</evidence>
<keyword evidence="10" id="KW-0460">Magnesium</keyword>
<comment type="subunit">
    <text evidence="4">Monomer.</text>
</comment>
<proteinExistence type="inferred from homology"/>
<evidence type="ECO:0000256" key="4">
    <source>
        <dbReference type="ARBA" id="ARBA00011245"/>
    </source>
</evidence>
<keyword evidence="7" id="KW-0479">Metal-binding</keyword>
<evidence type="ECO:0000256" key="10">
    <source>
        <dbReference type="ARBA" id="ARBA00022842"/>
    </source>
</evidence>
<evidence type="ECO:0000256" key="9">
    <source>
        <dbReference type="ARBA" id="ARBA00022801"/>
    </source>
</evidence>
<dbReference type="GO" id="GO:0003676">
    <property type="term" value="F:nucleic acid binding"/>
    <property type="evidence" value="ECO:0007669"/>
    <property type="project" value="InterPro"/>
</dbReference>
<comment type="similarity">
    <text evidence="3">Belongs to the RNase H family.</text>
</comment>
<dbReference type="EMBL" id="SJPY01000003">
    <property type="protein sequence ID" value="TWU43164.1"/>
    <property type="molecule type" value="Genomic_DNA"/>
</dbReference>
<keyword evidence="8" id="KW-0255">Endonuclease</keyword>
<gene>
    <name evidence="12" type="primary">rnhA_3</name>
    <name evidence="12" type="ORF">Q31b_22020</name>
</gene>
<evidence type="ECO:0000313" key="13">
    <source>
        <dbReference type="Proteomes" id="UP000315471"/>
    </source>
</evidence>
<dbReference type="InterPro" id="IPR022892">
    <property type="entry name" value="RNaseHI"/>
</dbReference>
<reference evidence="12 13" key="1">
    <citation type="submission" date="2019-02" db="EMBL/GenBank/DDBJ databases">
        <title>Deep-cultivation of Planctomycetes and their phenomic and genomic characterization uncovers novel biology.</title>
        <authorList>
            <person name="Wiegand S."/>
            <person name="Jogler M."/>
            <person name="Boedeker C."/>
            <person name="Pinto D."/>
            <person name="Vollmers J."/>
            <person name="Rivas-Marin E."/>
            <person name="Kohn T."/>
            <person name="Peeters S.H."/>
            <person name="Heuer A."/>
            <person name="Rast P."/>
            <person name="Oberbeckmann S."/>
            <person name="Bunk B."/>
            <person name="Jeske O."/>
            <person name="Meyerdierks A."/>
            <person name="Storesund J.E."/>
            <person name="Kallscheuer N."/>
            <person name="Luecker S."/>
            <person name="Lage O.M."/>
            <person name="Pohl T."/>
            <person name="Merkel B.J."/>
            <person name="Hornburger P."/>
            <person name="Mueller R.-W."/>
            <person name="Bruemmer F."/>
            <person name="Labrenz M."/>
            <person name="Spormann A.M."/>
            <person name="Op Den Camp H."/>
            <person name="Overmann J."/>
            <person name="Amann R."/>
            <person name="Jetten M.S.M."/>
            <person name="Mascher T."/>
            <person name="Medema M.H."/>
            <person name="Devos D.P."/>
            <person name="Kaster A.-K."/>
            <person name="Ovreas L."/>
            <person name="Rohde M."/>
            <person name="Galperin M.Y."/>
            <person name="Jogler C."/>
        </authorList>
    </citation>
    <scope>NUCLEOTIDE SEQUENCE [LARGE SCALE GENOMIC DNA]</scope>
    <source>
        <strain evidence="12 13">Q31b</strain>
    </source>
</reference>
<dbReference type="AlphaFoldDB" id="A0A5C6E3V1"/>
<dbReference type="PROSITE" id="PS50879">
    <property type="entry name" value="RNASE_H_1"/>
    <property type="match status" value="1"/>
</dbReference>
<dbReference type="PANTHER" id="PTHR10642">
    <property type="entry name" value="RIBONUCLEASE H1"/>
    <property type="match status" value="1"/>
</dbReference>
<evidence type="ECO:0000256" key="8">
    <source>
        <dbReference type="ARBA" id="ARBA00022759"/>
    </source>
</evidence>
<evidence type="ECO:0000259" key="11">
    <source>
        <dbReference type="PROSITE" id="PS50879"/>
    </source>
</evidence>
<evidence type="ECO:0000256" key="5">
    <source>
        <dbReference type="ARBA" id="ARBA00012180"/>
    </source>
</evidence>